<dbReference type="GO" id="GO:0008270">
    <property type="term" value="F:zinc ion binding"/>
    <property type="evidence" value="ECO:0007669"/>
    <property type="project" value="UniProtKB-KW"/>
</dbReference>
<evidence type="ECO:0000256" key="1">
    <source>
        <dbReference type="PROSITE-ProRule" id="PRU00042"/>
    </source>
</evidence>
<dbReference type="GO" id="GO:0042273">
    <property type="term" value="P:ribosomal large subunit biogenesis"/>
    <property type="evidence" value="ECO:0007669"/>
    <property type="project" value="TreeGrafter"/>
</dbReference>
<dbReference type="RefSeq" id="XP_008864373.1">
    <property type="nucleotide sequence ID" value="XM_008866151.1"/>
</dbReference>
<evidence type="ECO:0000313" key="5">
    <source>
        <dbReference type="EMBL" id="RHY28096.1"/>
    </source>
</evidence>
<dbReference type="eggNOG" id="KOG2785">
    <property type="taxonomic scope" value="Eukaryota"/>
</dbReference>
<dbReference type="PANTHER" id="PTHR13182">
    <property type="entry name" value="ZINC FINGER PROTEIN 622"/>
    <property type="match status" value="1"/>
</dbReference>
<reference evidence="5 6" key="2">
    <citation type="submission" date="2018-08" db="EMBL/GenBank/DDBJ databases">
        <title>Aphanomyces genome sequencing and annotation.</title>
        <authorList>
            <person name="Minardi D."/>
            <person name="Oidtmann B."/>
            <person name="Van Der Giezen M."/>
            <person name="Studholme D.J."/>
        </authorList>
    </citation>
    <scope>NUCLEOTIDE SEQUENCE [LARGE SCALE GENOMIC DNA]</scope>
    <source>
        <strain evidence="5 6">NJM0002</strain>
    </source>
</reference>
<dbReference type="InterPro" id="IPR040025">
    <property type="entry name" value="Znf622/Rei1/Reh1"/>
</dbReference>
<dbReference type="InterPro" id="IPR036236">
    <property type="entry name" value="Znf_C2H2_sf"/>
</dbReference>
<sequence>MLTCTACREEFATYELQKEHFKLDWHRYNLKRKVVGLPPVTVEQFVARKADGTSALTTAPKVGDPVLQSFKCHNCNKSFTSVKAVENHKATKKHLAAVKKNDNVENITSKVIEQHVETADPPAADGDASTEDNEDEQDPDVNLNILHCMFCTNEADSLEANLTHMQKTHGFFIPDLEYLQDLDGFITYLVEKVKLGHICLYCNGKGKAFRTYKDCQKHMIDLSHCKLRYEEDDDLHEYEEFYDFTASYGLVASGKMAATPDDGSTEWEDVEEVGSDEEDDELADVQTISISDTGNLVLPDGRQLGQREYRRYYKQRHRPDDARESVLAQTKERLLLCYQMAGIDMSTALSVSYVNKFLSRRTGNIAEARSIQESKSVRHKFQKHRERLDTRSHKLQKNPNRKVMITV</sequence>
<dbReference type="SUPFAM" id="SSF57667">
    <property type="entry name" value="beta-beta-alpha zinc fingers"/>
    <property type="match status" value="2"/>
</dbReference>
<dbReference type="EMBL" id="QUSY01000645">
    <property type="protein sequence ID" value="RHY28096.1"/>
    <property type="molecule type" value="Genomic_DNA"/>
</dbReference>
<dbReference type="GO" id="GO:0030687">
    <property type="term" value="C:preribosome, large subunit precursor"/>
    <property type="evidence" value="ECO:0007669"/>
    <property type="project" value="TreeGrafter"/>
</dbReference>
<protein>
    <recommendedName>
        <fullName evidence="3">C2H2-type domain-containing protein</fullName>
    </recommendedName>
</protein>
<dbReference type="AlphaFoldDB" id="A0A024UL04"/>
<dbReference type="Gene3D" id="3.30.160.60">
    <property type="entry name" value="Classic Zinc Finger"/>
    <property type="match status" value="1"/>
</dbReference>
<dbReference type="Proteomes" id="UP000285060">
    <property type="component" value="Unassembled WGS sequence"/>
</dbReference>
<dbReference type="STRING" id="157072.A0A024UL04"/>
<organism evidence="4">
    <name type="scientific">Aphanomyces invadans</name>
    <dbReference type="NCBI Taxonomy" id="157072"/>
    <lineage>
        <taxon>Eukaryota</taxon>
        <taxon>Sar</taxon>
        <taxon>Stramenopiles</taxon>
        <taxon>Oomycota</taxon>
        <taxon>Saprolegniomycetes</taxon>
        <taxon>Saprolegniales</taxon>
        <taxon>Verrucalvaceae</taxon>
        <taxon>Aphanomyces</taxon>
    </lineage>
</organism>
<dbReference type="PANTHER" id="PTHR13182:SF8">
    <property type="entry name" value="CYTOPLASMIC 60S SUBUNIT BIOGENESIS FACTOR ZNF622"/>
    <property type="match status" value="1"/>
</dbReference>
<keyword evidence="1" id="KW-0479">Metal-binding</keyword>
<keyword evidence="1" id="KW-0862">Zinc</keyword>
<name>A0A024UL04_9STRA</name>
<proteinExistence type="predicted"/>
<keyword evidence="6" id="KW-1185">Reference proteome</keyword>
<dbReference type="OrthoDB" id="19329at2759"/>
<gene>
    <name evidence="5" type="ORF">DYB32_006261</name>
    <name evidence="4" type="ORF">H310_02589</name>
</gene>
<evidence type="ECO:0000259" key="3">
    <source>
        <dbReference type="PROSITE" id="PS50157"/>
    </source>
</evidence>
<dbReference type="SMART" id="SM00355">
    <property type="entry name" value="ZnF_C2H2"/>
    <property type="match status" value="4"/>
</dbReference>
<dbReference type="VEuPathDB" id="FungiDB:H310_02589"/>
<dbReference type="PROSITE" id="PS00028">
    <property type="entry name" value="ZINC_FINGER_C2H2_1"/>
    <property type="match status" value="1"/>
</dbReference>
<reference evidence="4" key="1">
    <citation type="submission" date="2013-12" db="EMBL/GenBank/DDBJ databases">
        <title>The Genome Sequence of Aphanomyces invadans NJM9701.</title>
        <authorList>
            <consortium name="The Broad Institute Genomics Platform"/>
            <person name="Russ C."/>
            <person name="Tyler B."/>
            <person name="van West P."/>
            <person name="Dieguez-Uribeondo J."/>
            <person name="Young S.K."/>
            <person name="Zeng Q."/>
            <person name="Gargeya S."/>
            <person name="Fitzgerald M."/>
            <person name="Abouelleil A."/>
            <person name="Alvarado L."/>
            <person name="Chapman S.B."/>
            <person name="Gainer-Dewar J."/>
            <person name="Goldberg J."/>
            <person name="Griggs A."/>
            <person name="Gujja S."/>
            <person name="Hansen M."/>
            <person name="Howarth C."/>
            <person name="Imamovic A."/>
            <person name="Ireland A."/>
            <person name="Larimer J."/>
            <person name="McCowan C."/>
            <person name="Murphy C."/>
            <person name="Pearson M."/>
            <person name="Poon T.W."/>
            <person name="Priest M."/>
            <person name="Roberts A."/>
            <person name="Saif S."/>
            <person name="Shea T."/>
            <person name="Sykes S."/>
            <person name="Wortman J."/>
            <person name="Nusbaum C."/>
            <person name="Birren B."/>
        </authorList>
    </citation>
    <scope>NUCLEOTIDE SEQUENCE [LARGE SCALE GENOMIC DNA]</scope>
    <source>
        <strain evidence="4">NJM9701</strain>
    </source>
</reference>
<feature type="compositionally biased region" description="Acidic residues" evidence="2">
    <location>
        <begin position="128"/>
        <end position="137"/>
    </location>
</feature>
<keyword evidence="1" id="KW-0863">Zinc-finger</keyword>
<dbReference type="Pfam" id="PF12756">
    <property type="entry name" value="zf-C2H2_2"/>
    <property type="match status" value="1"/>
</dbReference>
<evidence type="ECO:0000313" key="6">
    <source>
        <dbReference type="Proteomes" id="UP000285060"/>
    </source>
</evidence>
<evidence type="ECO:0000256" key="2">
    <source>
        <dbReference type="SAM" id="MobiDB-lite"/>
    </source>
</evidence>
<dbReference type="InterPro" id="IPR041661">
    <property type="entry name" value="ZN622/Rei1/Reh1_Znf-C2H2"/>
</dbReference>
<accession>A0A024UL04</accession>
<evidence type="ECO:0000313" key="4">
    <source>
        <dbReference type="EMBL" id="ETW06298.1"/>
    </source>
</evidence>
<dbReference type="InterPro" id="IPR013087">
    <property type="entry name" value="Znf_C2H2_type"/>
</dbReference>
<dbReference type="PROSITE" id="PS50157">
    <property type="entry name" value="ZINC_FINGER_C2H2_2"/>
    <property type="match status" value="1"/>
</dbReference>
<dbReference type="GeneID" id="20079639"/>
<feature type="domain" description="C2H2-type" evidence="3">
    <location>
        <begin position="70"/>
        <end position="94"/>
    </location>
</feature>
<dbReference type="EMBL" id="KI913955">
    <property type="protein sequence ID" value="ETW06298.1"/>
    <property type="molecule type" value="Genomic_DNA"/>
</dbReference>
<feature type="region of interest" description="Disordered" evidence="2">
    <location>
        <begin position="115"/>
        <end position="137"/>
    </location>
</feature>